<dbReference type="OrthoDB" id="2085239at2"/>
<comment type="caution">
    <text evidence="3">The sequence shown here is derived from an EMBL/GenBank/DDBJ whole genome shotgun (WGS) entry which is preliminary data.</text>
</comment>
<name>A0A2P8H3V6_9BACL</name>
<dbReference type="Proteomes" id="UP000242682">
    <property type="component" value="Unassembled WGS sequence"/>
</dbReference>
<organism evidence="3 4">
    <name type="scientific">Planomicrobium soli</name>
    <dbReference type="NCBI Taxonomy" id="1176648"/>
    <lineage>
        <taxon>Bacteria</taxon>
        <taxon>Bacillati</taxon>
        <taxon>Bacillota</taxon>
        <taxon>Bacilli</taxon>
        <taxon>Bacillales</taxon>
        <taxon>Caryophanaceae</taxon>
        <taxon>Planomicrobium</taxon>
    </lineage>
</organism>
<feature type="domain" description="Bacterial Ig-like" evidence="2">
    <location>
        <begin position="47"/>
        <end position="121"/>
    </location>
</feature>
<feature type="chain" id="PRO_5038458357" description="Bacterial Ig-like domain-containing protein" evidence="1">
    <location>
        <begin position="19"/>
        <end position="122"/>
    </location>
</feature>
<dbReference type="AlphaFoldDB" id="A0A2P8H3V6"/>
<evidence type="ECO:0000313" key="4">
    <source>
        <dbReference type="Proteomes" id="UP000242682"/>
    </source>
</evidence>
<dbReference type="Pfam" id="PF20251">
    <property type="entry name" value="Big_14"/>
    <property type="match status" value="1"/>
</dbReference>
<keyword evidence="1" id="KW-0732">Signal</keyword>
<sequence>MDILKKALVILIFMSIMAACSKGEPIQTENLSTYGDLLNRITEQGMAISISTDQETYKMPVNQIMLTIENTGNGSVEFGPALYLEKFQNNEWHQIPYKDFTFGDEGLGIELGEIYEEDVPLD</sequence>
<feature type="signal peptide" evidence="1">
    <location>
        <begin position="1"/>
        <end position="18"/>
    </location>
</feature>
<accession>A0A2P8H3V6</accession>
<evidence type="ECO:0000259" key="2">
    <source>
        <dbReference type="Pfam" id="PF20251"/>
    </source>
</evidence>
<dbReference type="EMBL" id="PYAT01000003">
    <property type="protein sequence ID" value="PSL40902.1"/>
    <property type="molecule type" value="Genomic_DNA"/>
</dbReference>
<dbReference type="InterPro" id="IPR046878">
    <property type="entry name" value="Big_14"/>
</dbReference>
<evidence type="ECO:0000313" key="3">
    <source>
        <dbReference type="EMBL" id="PSL40902.1"/>
    </source>
</evidence>
<dbReference type="PROSITE" id="PS51257">
    <property type="entry name" value="PROKAR_LIPOPROTEIN"/>
    <property type="match status" value="1"/>
</dbReference>
<proteinExistence type="predicted"/>
<keyword evidence="4" id="KW-1185">Reference proteome</keyword>
<dbReference type="RefSeq" id="WP_106532414.1">
    <property type="nucleotide sequence ID" value="NZ_PYAT01000003.1"/>
</dbReference>
<gene>
    <name evidence="3" type="ORF">B0H99_10334</name>
</gene>
<evidence type="ECO:0000256" key="1">
    <source>
        <dbReference type="SAM" id="SignalP"/>
    </source>
</evidence>
<protein>
    <recommendedName>
        <fullName evidence="2">Bacterial Ig-like domain-containing protein</fullName>
    </recommendedName>
</protein>
<reference evidence="3 4" key="1">
    <citation type="submission" date="2018-03" db="EMBL/GenBank/DDBJ databases">
        <title>Genomic Encyclopedia of Type Strains, Phase III (KMG-III): the genomes of soil and plant-associated and newly described type strains.</title>
        <authorList>
            <person name="Whitman W."/>
        </authorList>
    </citation>
    <scope>NUCLEOTIDE SEQUENCE [LARGE SCALE GENOMIC DNA]</scope>
    <source>
        <strain evidence="3 4">CGMCC 1.12259</strain>
    </source>
</reference>